<evidence type="ECO:0000313" key="3">
    <source>
        <dbReference type="Proteomes" id="UP000287166"/>
    </source>
</evidence>
<dbReference type="RefSeq" id="XP_027619847.1">
    <property type="nucleotide sequence ID" value="XM_027764046.1"/>
</dbReference>
<dbReference type="GeneID" id="38785851"/>
<proteinExistence type="predicted"/>
<comment type="caution">
    <text evidence="2">The sequence shown here is derived from an EMBL/GenBank/DDBJ whole genome shotgun (WGS) entry which is preliminary data.</text>
</comment>
<keyword evidence="3" id="KW-1185">Reference proteome</keyword>
<dbReference type="InParanoid" id="A0A401H3E6"/>
<reference evidence="2 3" key="1">
    <citation type="journal article" date="2018" name="Sci. Rep.">
        <title>Genome sequence of the cauliflower mushroom Sparassis crispa (Hanabiratake) and its association with beneficial usage.</title>
        <authorList>
            <person name="Kiyama R."/>
            <person name="Furutani Y."/>
            <person name="Kawaguchi K."/>
            <person name="Nakanishi T."/>
        </authorList>
    </citation>
    <scope>NUCLEOTIDE SEQUENCE [LARGE SCALE GENOMIC DNA]</scope>
</reference>
<gene>
    <name evidence="2" type="ORF">SCP_1403420</name>
</gene>
<dbReference type="EMBL" id="BFAD01000014">
    <property type="protein sequence ID" value="GBE88934.1"/>
    <property type="molecule type" value="Genomic_DNA"/>
</dbReference>
<evidence type="ECO:0000256" key="1">
    <source>
        <dbReference type="SAM" id="MobiDB-lite"/>
    </source>
</evidence>
<dbReference type="AlphaFoldDB" id="A0A401H3E6"/>
<accession>A0A401H3E6</accession>
<name>A0A401H3E6_9APHY</name>
<protein>
    <submittedName>
        <fullName evidence="2">Uncharacterized protein</fullName>
    </submittedName>
</protein>
<dbReference type="Proteomes" id="UP000287166">
    <property type="component" value="Unassembled WGS sequence"/>
</dbReference>
<evidence type="ECO:0000313" key="2">
    <source>
        <dbReference type="EMBL" id="GBE88934.1"/>
    </source>
</evidence>
<organism evidence="2 3">
    <name type="scientific">Sparassis crispa</name>
    <dbReference type="NCBI Taxonomy" id="139825"/>
    <lineage>
        <taxon>Eukaryota</taxon>
        <taxon>Fungi</taxon>
        <taxon>Dikarya</taxon>
        <taxon>Basidiomycota</taxon>
        <taxon>Agaricomycotina</taxon>
        <taxon>Agaricomycetes</taxon>
        <taxon>Polyporales</taxon>
        <taxon>Sparassidaceae</taxon>
        <taxon>Sparassis</taxon>
    </lineage>
</organism>
<feature type="region of interest" description="Disordered" evidence="1">
    <location>
        <begin position="36"/>
        <end position="83"/>
    </location>
</feature>
<sequence length="83" mass="9435">MVDFAAAQMKRGEIGASGEQLSVYWKRKVAQSQTQSVHLREESECGRFAVPPPRASRPIPDTQRGDPSSNRKIRRRIPSWLRS</sequence>